<dbReference type="PANTHER" id="PTHR39450:SF1">
    <property type="entry name" value="DUF1667 DOMAIN-CONTAINING PROTEIN"/>
    <property type="match status" value="1"/>
</dbReference>
<proteinExistence type="predicted"/>
<name>A0A841L707_9FIRM</name>
<evidence type="ECO:0000313" key="2">
    <source>
        <dbReference type="Proteomes" id="UP000579281"/>
    </source>
</evidence>
<dbReference type="AlphaFoldDB" id="A0A841L707"/>
<keyword evidence="2" id="KW-1185">Reference proteome</keyword>
<comment type="caution">
    <text evidence="1">The sequence shown here is derived from an EMBL/GenBank/DDBJ whole genome shotgun (WGS) entry which is preliminary data.</text>
</comment>
<dbReference type="Pfam" id="PF07892">
    <property type="entry name" value="DUF1667"/>
    <property type="match status" value="1"/>
</dbReference>
<reference evidence="1 2" key="1">
    <citation type="submission" date="2020-08" db="EMBL/GenBank/DDBJ databases">
        <title>Genomic Encyclopedia of Type Strains, Phase IV (KMG-IV): sequencing the most valuable type-strain genomes for metagenomic binning, comparative biology and taxonomic classification.</title>
        <authorList>
            <person name="Goeker M."/>
        </authorList>
    </citation>
    <scope>NUCLEOTIDE SEQUENCE [LARGE SCALE GENOMIC DNA]</scope>
    <source>
        <strain evidence="1 2">DSM 103526</strain>
    </source>
</reference>
<organism evidence="1 2">
    <name type="scientific">Anaerosolibacter carboniphilus</name>
    <dbReference type="NCBI Taxonomy" id="1417629"/>
    <lineage>
        <taxon>Bacteria</taxon>
        <taxon>Bacillati</taxon>
        <taxon>Bacillota</taxon>
        <taxon>Clostridia</taxon>
        <taxon>Peptostreptococcales</taxon>
        <taxon>Thermotaleaceae</taxon>
        <taxon>Anaerosolibacter</taxon>
    </lineage>
</organism>
<dbReference type="RefSeq" id="WP_184313727.1">
    <property type="nucleotide sequence ID" value="NZ_JACHEN010000052.1"/>
</dbReference>
<dbReference type="PANTHER" id="PTHR39450">
    <property type="entry name" value="MOLYBDOPTERIN OXIDOREDUCTASE, 4FE-4S CLUSTER-BINDING SUBUNIT"/>
    <property type="match status" value="1"/>
</dbReference>
<sequence>MSKKEMICIVCPMGCRLTLQEDINEERGYKISGNQCHRGVEYGIMEQVNPTRALTSTVRIKNASLSRLPVRTDHPIPKAKLFECMRILDHIEVQAPIQMGDIVVENVLNTDVNIIASRSMA</sequence>
<dbReference type="InterPro" id="IPR036593">
    <property type="entry name" value="CPE0013-like_sf"/>
</dbReference>
<evidence type="ECO:0000313" key="1">
    <source>
        <dbReference type="EMBL" id="MBB6218862.1"/>
    </source>
</evidence>
<dbReference type="SUPFAM" id="SSF160148">
    <property type="entry name" value="CPE0013-like"/>
    <property type="match status" value="1"/>
</dbReference>
<dbReference type="Gene3D" id="3.10.530.10">
    <property type="entry name" value="CPE0013-like"/>
    <property type="match status" value="1"/>
</dbReference>
<protein>
    <submittedName>
        <fullName evidence="1">CxxC motif-containing protein</fullName>
    </submittedName>
</protein>
<gene>
    <name evidence="1" type="ORF">HNQ80_005037</name>
</gene>
<dbReference type="EMBL" id="JACHEN010000052">
    <property type="protein sequence ID" value="MBB6218862.1"/>
    <property type="molecule type" value="Genomic_DNA"/>
</dbReference>
<dbReference type="InterPro" id="IPR012460">
    <property type="entry name" value="DUF1667"/>
</dbReference>
<dbReference type="Proteomes" id="UP000579281">
    <property type="component" value="Unassembled WGS sequence"/>
</dbReference>
<accession>A0A841L707</accession>